<protein>
    <submittedName>
        <fullName evidence="1">Uncharacterized protein</fullName>
    </submittedName>
</protein>
<comment type="caution">
    <text evidence="1">The sequence shown here is derived from an EMBL/GenBank/DDBJ whole genome shotgun (WGS) entry which is preliminary data.</text>
</comment>
<keyword evidence="2" id="KW-1185">Reference proteome</keyword>
<accession>A0AAV6YK02</accession>
<proteinExistence type="predicted"/>
<dbReference type="AlphaFoldDB" id="A0AAV6YK02"/>
<evidence type="ECO:0000313" key="2">
    <source>
        <dbReference type="Proteomes" id="UP000824782"/>
    </source>
</evidence>
<dbReference type="Proteomes" id="UP000824782">
    <property type="component" value="Unassembled WGS sequence"/>
</dbReference>
<evidence type="ECO:0000313" key="1">
    <source>
        <dbReference type="EMBL" id="KAG8535604.1"/>
    </source>
</evidence>
<organism evidence="1 2">
    <name type="scientific">Engystomops pustulosus</name>
    <name type="common">Tungara frog</name>
    <name type="synonym">Physalaemus pustulosus</name>
    <dbReference type="NCBI Taxonomy" id="76066"/>
    <lineage>
        <taxon>Eukaryota</taxon>
        <taxon>Metazoa</taxon>
        <taxon>Chordata</taxon>
        <taxon>Craniata</taxon>
        <taxon>Vertebrata</taxon>
        <taxon>Euteleostomi</taxon>
        <taxon>Amphibia</taxon>
        <taxon>Batrachia</taxon>
        <taxon>Anura</taxon>
        <taxon>Neobatrachia</taxon>
        <taxon>Hyloidea</taxon>
        <taxon>Leptodactylidae</taxon>
        <taxon>Leiuperinae</taxon>
        <taxon>Engystomops</taxon>
    </lineage>
</organism>
<reference evidence="1" key="1">
    <citation type="thesis" date="2020" institute="ProQuest LLC" country="789 East Eisenhower Parkway, Ann Arbor, MI, USA">
        <title>Comparative Genomics and Chromosome Evolution.</title>
        <authorList>
            <person name="Mudd A.B."/>
        </authorList>
    </citation>
    <scope>NUCLEOTIDE SEQUENCE</scope>
    <source>
        <strain evidence="1">237g6f4</strain>
        <tissue evidence="1">Blood</tissue>
    </source>
</reference>
<gene>
    <name evidence="1" type="ORF">GDO81_028178</name>
</gene>
<name>A0AAV6YK02_ENGPU</name>
<dbReference type="EMBL" id="WNYA01062414">
    <property type="protein sequence ID" value="KAG8535604.1"/>
    <property type="molecule type" value="Genomic_DNA"/>
</dbReference>
<sequence>MPLFRGTGCQLCHLKGLFEAVGFLKSRVSRFPVSVSRILISKNVISLELISEVKKRPSSLIFKRATNSMKRSTDPVHRMSTSSMNLSHRAMAEVHFSSSSWKTTSLSHQPR</sequence>